<evidence type="ECO:0000256" key="3">
    <source>
        <dbReference type="ARBA" id="ARBA00022729"/>
    </source>
</evidence>
<sequence length="561" mass="60428">MPARGGKGVGVARGIRRRDLLQAAAVTALLAGCTPSPQPKPTPTASAAAAPNQSFTFGTPASPIGLDPALTADIESWRVTRQVLEGLLTTDPETGAPSPALATQWTQSSDLLSYTFTLRQGVRFHDGTPFTAAAVKTNFDRWFNFSPTLRAARGVLPFTAAFQAHSDAPQLSLYKGCTVLGDYLVRLDLTSPLTGLLQALTAPAFAISSPTALKAGSADVEDQPSAGTRISRYAQHPVGTGPFRFKEWTSDRVLLEASPDYWGTRGQIEQLALVVYDQAQNRLDALVEGTIDGYDAVTLDNIETLVRKGLQVVRRDPFSVMYLGMNQSVPILQNESVRLAIASAINKNSLITPIFLEDTKPAAQFLPPKLNGFNQAGGFPSFDPEKSKRLIAQSGYRGEPLKFYYPLDVTHLVLPSPEKVYAELSAQLTLVGLNIQPVPIAWSDGYLERVTTPGDHAFHLLGRYGTYADPDDFLASLFGSKNGEFGFFDAQLFSKLGRARGLPDGNDRTAAYQNINAQLASTAPAIPIAFPISAVAVSSRINTYPTSPVLNETFNHVVLTS</sequence>
<proteinExistence type="inferred from homology"/>
<dbReference type="Pfam" id="PF00496">
    <property type="entry name" value="SBP_bac_5"/>
    <property type="match status" value="1"/>
</dbReference>
<keyword evidence="3" id="KW-0732">Signal</keyword>
<evidence type="ECO:0000256" key="1">
    <source>
        <dbReference type="ARBA" id="ARBA00005695"/>
    </source>
</evidence>
<dbReference type="EMBL" id="JAKZBV010000001">
    <property type="protein sequence ID" value="MCH6469848.1"/>
    <property type="molecule type" value="Genomic_DNA"/>
</dbReference>
<gene>
    <name evidence="6" type="ORF">L0M17_07580</name>
</gene>
<dbReference type="InterPro" id="IPR000914">
    <property type="entry name" value="SBP_5_dom"/>
</dbReference>
<feature type="region of interest" description="Disordered" evidence="4">
    <location>
        <begin position="34"/>
        <end position="54"/>
    </location>
</feature>
<dbReference type="PANTHER" id="PTHR30290">
    <property type="entry name" value="PERIPLASMIC BINDING COMPONENT OF ABC TRANSPORTER"/>
    <property type="match status" value="1"/>
</dbReference>
<name>A0ABS9TZI9_9MICC</name>
<dbReference type="PIRSF" id="PIRSF002741">
    <property type="entry name" value="MppA"/>
    <property type="match status" value="1"/>
</dbReference>
<feature type="domain" description="Solute-binding protein family 5" evidence="5">
    <location>
        <begin position="97"/>
        <end position="483"/>
    </location>
</feature>
<dbReference type="Gene3D" id="3.40.190.10">
    <property type="entry name" value="Periplasmic binding protein-like II"/>
    <property type="match status" value="1"/>
</dbReference>
<reference evidence="6 7" key="1">
    <citation type="submission" date="2022-03" db="EMBL/GenBank/DDBJ databases">
        <title>Sinomonas sp. isolated from a soil.</title>
        <authorList>
            <person name="Han J."/>
            <person name="Kim D.-U."/>
        </authorList>
    </citation>
    <scope>NUCLEOTIDE SEQUENCE [LARGE SCALE GENOMIC DNA]</scope>
    <source>
        <strain evidence="6 7">5-5</strain>
    </source>
</reference>
<protein>
    <submittedName>
        <fullName evidence="6">ABC transporter substrate-binding protein</fullName>
    </submittedName>
</protein>
<evidence type="ECO:0000313" key="7">
    <source>
        <dbReference type="Proteomes" id="UP001202922"/>
    </source>
</evidence>
<dbReference type="PROSITE" id="PS51257">
    <property type="entry name" value="PROKAR_LIPOPROTEIN"/>
    <property type="match status" value="1"/>
</dbReference>
<dbReference type="InterPro" id="IPR006311">
    <property type="entry name" value="TAT_signal"/>
</dbReference>
<evidence type="ECO:0000313" key="6">
    <source>
        <dbReference type="EMBL" id="MCH6469848.1"/>
    </source>
</evidence>
<keyword evidence="2" id="KW-0813">Transport</keyword>
<dbReference type="InterPro" id="IPR030678">
    <property type="entry name" value="Peptide/Ni-bd"/>
</dbReference>
<dbReference type="PANTHER" id="PTHR30290:SF9">
    <property type="entry name" value="OLIGOPEPTIDE-BINDING PROTEIN APPA"/>
    <property type="match status" value="1"/>
</dbReference>
<accession>A0ABS9TZI9</accession>
<dbReference type="Gene3D" id="3.10.105.10">
    <property type="entry name" value="Dipeptide-binding Protein, Domain 3"/>
    <property type="match status" value="1"/>
</dbReference>
<keyword evidence="7" id="KW-1185">Reference proteome</keyword>
<dbReference type="Proteomes" id="UP001202922">
    <property type="component" value="Unassembled WGS sequence"/>
</dbReference>
<comment type="caution">
    <text evidence="6">The sequence shown here is derived from an EMBL/GenBank/DDBJ whole genome shotgun (WGS) entry which is preliminary data.</text>
</comment>
<dbReference type="InterPro" id="IPR039424">
    <property type="entry name" value="SBP_5"/>
</dbReference>
<comment type="similarity">
    <text evidence="1">Belongs to the bacterial solute-binding protein 5 family.</text>
</comment>
<dbReference type="SUPFAM" id="SSF53850">
    <property type="entry name" value="Periplasmic binding protein-like II"/>
    <property type="match status" value="1"/>
</dbReference>
<evidence type="ECO:0000256" key="4">
    <source>
        <dbReference type="SAM" id="MobiDB-lite"/>
    </source>
</evidence>
<dbReference type="Gene3D" id="3.90.76.10">
    <property type="entry name" value="Dipeptide-binding Protein, Domain 1"/>
    <property type="match status" value="1"/>
</dbReference>
<evidence type="ECO:0000259" key="5">
    <source>
        <dbReference type="Pfam" id="PF00496"/>
    </source>
</evidence>
<organism evidence="6 7">
    <name type="scientific">Sinomonas terrae</name>
    <dbReference type="NCBI Taxonomy" id="2908838"/>
    <lineage>
        <taxon>Bacteria</taxon>
        <taxon>Bacillati</taxon>
        <taxon>Actinomycetota</taxon>
        <taxon>Actinomycetes</taxon>
        <taxon>Micrococcales</taxon>
        <taxon>Micrococcaceae</taxon>
        <taxon>Sinomonas</taxon>
    </lineage>
</organism>
<dbReference type="PROSITE" id="PS51318">
    <property type="entry name" value="TAT"/>
    <property type="match status" value="1"/>
</dbReference>
<evidence type="ECO:0000256" key="2">
    <source>
        <dbReference type="ARBA" id="ARBA00022448"/>
    </source>
</evidence>